<evidence type="ECO:0000256" key="1">
    <source>
        <dbReference type="SAM" id="MobiDB-lite"/>
    </source>
</evidence>
<dbReference type="RefSeq" id="WP_318647275.1">
    <property type="nucleotide sequence ID" value="NZ_CP137852.1"/>
</dbReference>
<proteinExistence type="predicted"/>
<feature type="region of interest" description="Disordered" evidence="1">
    <location>
        <begin position="1"/>
        <end position="21"/>
    </location>
</feature>
<dbReference type="Pfam" id="PF10636">
    <property type="entry name" value="hemP"/>
    <property type="match status" value="1"/>
</dbReference>
<evidence type="ECO:0000313" key="3">
    <source>
        <dbReference type="Proteomes" id="UP001305521"/>
    </source>
</evidence>
<dbReference type="InterPro" id="IPR019600">
    <property type="entry name" value="Hemin_uptake_protein_HemP"/>
</dbReference>
<dbReference type="Proteomes" id="UP001305521">
    <property type="component" value="Chromosome"/>
</dbReference>
<evidence type="ECO:0000313" key="2">
    <source>
        <dbReference type="EMBL" id="WPB83298.1"/>
    </source>
</evidence>
<gene>
    <name evidence="2" type="ORF">R9Z33_14410</name>
</gene>
<dbReference type="EMBL" id="CP137852">
    <property type="protein sequence ID" value="WPB83298.1"/>
    <property type="molecule type" value="Genomic_DNA"/>
</dbReference>
<protein>
    <submittedName>
        <fullName evidence="2">Hemin uptake protein HemP</fullName>
    </submittedName>
</protein>
<organism evidence="2 3">
    <name type="scientific">Sediminicoccus rosea</name>
    <dbReference type="NCBI Taxonomy" id="1225128"/>
    <lineage>
        <taxon>Bacteria</taxon>
        <taxon>Pseudomonadati</taxon>
        <taxon>Pseudomonadota</taxon>
        <taxon>Alphaproteobacteria</taxon>
        <taxon>Acetobacterales</taxon>
        <taxon>Roseomonadaceae</taxon>
        <taxon>Sediminicoccus</taxon>
    </lineage>
</organism>
<accession>A0ABZ0PC69</accession>
<reference evidence="2 3" key="1">
    <citation type="submission" date="2023-11" db="EMBL/GenBank/DDBJ databases">
        <title>Arctic aerobic anoxygenic photoheterotroph Sediminicoccus rosea KRV36 adapts its photosynthesis to long days of polar summer.</title>
        <authorList>
            <person name="Tomasch J."/>
            <person name="Kopejtka K."/>
            <person name="Bily T."/>
            <person name="Gardiner A.T."/>
            <person name="Gardian Z."/>
            <person name="Shivaramu S."/>
            <person name="Koblizek M."/>
            <person name="Engelhardt F."/>
            <person name="Kaftan D."/>
        </authorList>
    </citation>
    <scope>NUCLEOTIDE SEQUENCE [LARGE SCALE GENOMIC DNA]</scope>
    <source>
        <strain evidence="2 3">R-30</strain>
    </source>
</reference>
<sequence>MVNTDDPTPFRPPRPTDRDSRRRCLDAEVLFRDGPEVEIHHKEDIYRLRLTRGGKLILTK</sequence>
<name>A0ABZ0PC69_9PROT</name>
<dbReference type="Gene3D" id="2.10.70.10">
    <property type="entry name" value="Complement Module, domain 1"/>
    <property type="match status" value="1"/>
</dbReference>
<keyword evidence="3" id="KW-1185">Reference proteome</keyword>